<comment type="caution">
    <text evidence="1">The sequence shown here is derived from an EMBL/GenBank/DDBJ whole genome shotgun (WGS) entry which is preliminary data.</text>
</comment>
<sequence>MRSSGIRHIRYGADEHFGIVKYRFSFDFGKPHLQSRREMASTERQLRHAVDRQISHRGNRRNRASDWTHGFVEPVFGFFRGNDRPSGTVGDDVSFGIGIGLSLEKKNPPTLHNK</sequence>
<accession>A0ABR3KYM2</accession>
<protein>
    <submittedName>
        <fullName evidence="1">Pregnancy-associated glycoprotein</fullName>
    </submittedName>
</protein>
<evidence type="ECO:0000313" key="2">
    <source>
        <dbReference type="Proteomes" id="UP001558632"/>
    </source>
</evidence>
<name>A0ABR3KYM2_TRISP</name>
<reference evidence="1 2" key="1">
    <citation type="submission" date="2024-07" db="EMBL/GenBank/DDBJ databases">
        <title>Enhanced genomic and transcriptomic resources for Trichinella pseudospiralis and T. spiralis underpin the discovery of pronounced molecular differences between stages and species.</title>
        <authorList>
            <person name="Pasi K.K."/>
            <person name="La Rosa G."/>
            <person name="Gomez-Morales M.A."/>
            <person name="Tosini F."/>
            <person name="Sumanam S."/>
            <person name="Young N.D."/>
            <person name="Chang B.C."/>
            <person name="Robin G.B."/>
        </authorList>
    </citation>
    <scope>NUCLEOTIDE SEQUENCE [LARGE SCALE GENOMIC DNA]</scope>
    <source>
        <strain evidence="1">ISS534</strain>
    </source>
</reference>
<organism evidence="1 2">
    <name type="scientific">Trichinella spiralis</name>
    <name type="common">Trichina worm</name>
    <dbReference type="NCBI Taxonomy" id="6334"/>
    <lineage>
        <taxon>Eukaryota</taxon>
        <taxon>Metazoa</taxon>
        <taxon>Ecdysozoa</taxon>
        <taxon>Nematoda</taxon>
        <taxon>Enoplea</taxon>
        <taxon>Dorylaimia</taxon>
        <taxon>Trichinellida</taxon>
        <taxon>Trichinellidae</taxon>
        <taxon>Trichinella</taxon>
    </lineage>
</organism>
<dbReference type="EMBL" id="JBEUSY010000068">
    <property type="protein sequence ID" value="KAL1245781.1"/>
    <property type="molecule type" value="Genomic_DNA"/>
</dbReference>
<keyword evidence="2" id="KW-1185">Reference proteome</keyword>
<proteinExistence type="predicted"/>
<dbReference type="Proteomes" id="UP001558632">
    <property type="component" value="Unassembled WGS sequence"/>
</dbReference>
<evidence type="ECO:0000313" key="1">
    <source>
        <dbReference type="EMBL" id="KAL1245781.1"/>
    </source>
</evidence>
<gene>
    <name evidence="1" type="ORF">TSPI_08511</name>
</gene>